<evidence type="ECO:0000313" key="2">
    <source>
        <dbReference type="Proteomes" id="UP001576780"/>
    </source>
</evidence>
<dbReference type="Proteomes" id="UP001576780">
    <property type="component" value="Unassembled WGS sequence"/>
</dbReference>
<dbReference type="EMBL" id="JBHFNT010000004">
    <property type="protein sequence ID" value="MFB2832994.1"/>
    <property type="molecule type" value="Genomic_DNA"/>
</dbReference>
<name>A0ABV4WD37_9CYAN</name>
<protein>
    <submittedName>
        <fullName evidence="1">Uncharacterized protein</fullName>
    </submittedName>
</protein>
<dbReference type="RefSeq" id="WP_413275469.1">
    <property type="nucleotide sequence ID" value="NZ_JBHFNT010000004.1"/>
</dbReference>
<sequence>MATNLQILNDRLASQYPTSGVNFHVALVLDNRSTFTFTANASTDVITTSANHDFLTNMPITVSGANLPAPLTATGTYYARDITANTFKLALTAGGVAIDLTTAGTGVMTCSDVALNETYTDLSWWVRKEISSYQGVGNRQVFTPVAPTIDWVNKFVRIQQTVAFNNTSGSLGIVFDKALLIRGGSATRGNTTGLFDSYWAFSGSQTIAATENRGIIIPLELRNG</sequence>
<keyword evidence="2" id="KW-1185">Reference proteome</keyword>
<comment type="caution">
    <text evidence="1">The sequence shown here is derived from an EMBL/GenBank/DDBJ whole genome shotgun (WGS) entry which is preliminary data.</text>
</comment>
<accession>A0ABV4WD37</accession>
<organism evidence="1 2">
    <name type="scientific">Floridaenema evergladense BLCC-F167</name>
    <dbReference type="NCBI Taxonomy" id="3153639"/>
    <lineage>
        <taxon>Bacteria</taxon>
        <taxon>Bacillati</taxon>
        <taxon>Cyanobacteriota</taxon>
        <taxon>Cyanophyceae</taxon>
        <taxon>Oscillatoriophycideae</taxon>
        <taxon>Aerosakkonematales</taxon>
        <taxon>Aerosakkonemataceae</taxon>
        <taxon>Floridanema</taxon>
        <taxon>Floridanema evergladense</taxon>
    </lineage>
</organism>
<evidence type="ECO:0000313" key="1">
    <source>
        <dbReference type="EMBL" id="MFB2832994.1"/>
    </source>
</evidence>
<gene>
    <name evidence="1" type="ORF">ACE1CA_00515</name>
</gene>
<proteinExistence type="predicted"/>
<reference evidence="1 2" key="1">
    <citation type="submission" date="2024-09" db="EMBL/GenBank/DDBJ databases">
        <title>Floridaenema gen nov. (Aerosakkonemataceae, Aerosakkonematales ord. nov., Cyanobacteria) from benthic tropical and subtropical fresh waters, with the description of four new species.</title>
        <authorList>
            <person name="Moretto J.A."/>
            <person name="Berthold D.E."/>
            <person name="Lefler F.W."/>
            <person name="Huang I.-S."/>
            <person name="Laughinghouse H. IV."/>
        </authorList>
    </citation>
    <scope>NUCLEOTIDE SEQUENCE [LARGE SCALE GENOMIC DNA]</scope>
    <source>
        <strain evidence="1 2">BLCC-F167</strain>
    </source>
</reference>